<comment type="caution">
    <text evidence="1">The sequence shown here is derived from an EMBL/GenBank/DDBJ whole genome shotgun (WGS) entry which is preliminary data.</text>
</comment>
<proteinExistence type="predicted"/>
<gene>
    <name evidence="1" type="ORF">LCGC14_3041080</name>
</gene>
<name>A0A0F8ZFH9_9ZZZZ</name>
<organism evidence="1">
    <name type="scientific">marine sediment metagenome</name>
    <dbReference type="NCBI Taxonomy" id="412755"/>
    <lineage>
        <taxon>unclassified sequences</taxon>
        <taxon>metagenomes</taxon>
        <taxon>ecological metagenomes</taxon>
    </lineage>
</organism>
<dbReference type="AlphaFoldDB" id="A0A0F8ZFH9"/>
<protein>
    <recommendedName>
        <fullName evidence="2">HEAT repeat domain-containing protein</fullName>
    </recommendedName>
</protein>
<dbReference type="EMBL" id="LAZR01063811">
    <property type="protein sequence ID" value="KKK58771.1"/>
    <property type="molecule type" value="Genomic_DNA"/>
</dbReference>
<reference evidence="1" key="1">
    <citation type="journal article" date="2015" name="Nature">
        <title>Complex archaea that bridge the gap between prokaryotes and eukaryotes.</title>
        <authorList>
            <person name="Spang A."/>
            <person name="Saw J.H."/>
            <person name="Jorgensen S.L."/>
            <person name="Zaremba-Niedzwiedzka K."/>
            <person name="Martijn J."/>
            <person name="Lind A.E."/>
            <person name="van Eijk R."/>
            <person name="Schleper C."/>
            <person name="Guy L."/>
            <person name="Ettema T.J."/>
        </authorList>
    </citation>
    <scope>NUCLEOTIDE SEQUENCE</scope>
</reference>
<evidence type="ECO:0008006" key="2">
    <source>
        <dbReference type="Google" id="ProtNLM"/>
    </source>
</evidence>
<evidence type="ECO:0000313" key="1">
    <source>
        <dbReference type="EMBL" id="KKK58771.1"/>
    </source>
</evidence>
<sequence length="90" mass="10234">MEILAHIDIEEMIIGAFCYLHKNMEFGDFEVMCQKAFKSKDSTVRDCVGLAIARIDDPLYIPIIKSAIENESIVELAEDLNKVLIQLECK</sequence>
<accession>A0A0F8ZFH9</accession>